<proteinExistence type="predicted"/>
<evidence type="ECO:0000256" key="1">
    <source>
        <dbReference type="SAM" id="SignalP"/>
    </source>
</evidence>
<comment type="caution">
    <text evidence="2">The sequence shown here is derived from an EMBL/GenBank/DDBJ whole genome shotgun (WGS) entry which is preliminary data.</text>
</comment>
<dbReference type="EMBL" id="BRYB01004160">
    <property type="protein sequence ID" value="GMI26594.1"/>
    <property type="molecule type" value="Genomic_DNA"/>
</dbReference>
<evidence type="ECO:0000313" key="3">
    <source>
        <dbReference type="Proteomes" id="UP001165060"/>
    </source>
</evidence>
<evidence type="ECO:0000313" key="2">
    <source>
        <dbReference type="EMBL" id="GMI26594.1"/>
    </source>
</evidence>
<keyword evidence="1" id="KW-0732">Signal</keyword>
<feature type="signal peptide" evidence="1">
    <location>
        <begin position="1"/>
        <end position="19"/>
    </location>
</feature>
<accession>A0ABQ6MHW3</accession>
<dbReference type="Gene3D" id="3.40.50.1820">
    <property type="entry name" value="alpha/beta hydrolase"/>
    <property type="match status" value="1"/>
</dbReference>
<evidence type="ECO:0008006" key="4">
    <source>
        <dbReference type="Google" id="ProtNLM"/>
    </source>
</evidence>
<protein>
    <recommendedName>
        <fullName evidence="4">Serine aminopeptidase S33 domain-containing protein</fullName>
    </recommendedName>
</protein>
<dbReference type="SUPFAM" id="SSF53474">
    <property type="entry name" value="alpha/beta-Hydrolases"/>
    <property type="match status" value="1"/>
</dbReference>
<sequence length="892" mass="96223">MRLATATLVLLGLLPSAHGASTPTTDCGSDSPRNAAWNELVCAEQEASEHVPDLCQSSLWLPEPGAAQGLVVLMHGYTACPESFDPLASELQSNGFAVMNVLTVGHGKAYNACDGDDGLDPATDCVNGDPTFGLPRNANQYVDWVDKVNLAVAAEAALLAVPQKVSVVGLSLGSALATIAMARSSMPRIKDETATPTTLVYNRAVLYPPFYGVSVPNVDRLVQNCQDNQDNCVAEFVDSTIKGLAGSAEDSETSGFATFLTDVVNAYVDENDLNGSYQAIQSGLRYALQVLSNNIDSPVNFLSGMTSGPFGWGAQCEDDRVTLGRGGYCNFKIEHLLAVHTASEIALKAAAEQQVVVNEIQFVPVERDGYTRNGAVAVAAQGIRRKYKWDESKTQHMCMYRIEEGCDPDTTPGNTCGVPHSCVAEGDNMSLEPSADPMYWFPGMMSQTVAFVTDGTPFGDSSLNGEWNGDLSSCQVLEIDHPPSDLVATTPNLLKAQTNKRASELSDEQLQQVAADLAASVGSEAWQIEIFDTSDSDSHELFFWAPPDVCIAIVNKLRLEGAHEVNDDVTITSASVHTEDGEELVGSCPLGAQFGTDAETLEKYRKPAITALDGDTVYLGFNDEWNSDCETCGYSWSSSEPGGGGAGQQLYGYNYLWNAEVGMRSFWEDGEKGWNKPSKWFRWCPFGYERDSWKWWSAKCAIPKNDRFLGEACDDKKQCVNDFTSEYVDMTCAPTNNDVDDPQYKCVVDEESGAVSPYATDCSCLGFIWCTSDDCNGNQCVLSTMDMKKHCKYADEPFSVSQIWGGDAACSNCRASDNSCVAYGDEDKWATDSSQVALVAGVSTFSAAALVGLTVMAKKKKNALERHASNLNETPGQGALAAKMELASNDKL</sequence>
<gene>
    <name evidence="2" type="ORF">TeGR_g6780</name>
</gene>
<name>A0ABQ6MHW3_9STRA</name>
<organism evidence="2 3">
    <name type="scientific">Tetraparma gracilis</name>
    <dbReference type="NCBI Taxonomy" id="2962635"/>
    <lineage>
        <taxon>Eukaryota</taxon>
        <taxon>Sar</taxon>
        <taxon>Stramenopiles</taxon>
        <taxon>Ochrophyta</taxon>
        <taxon>Bolidophyceae</taxon>
        <taxon>Parmales</taxon>
        <taxon>Triparmaceae</taxon>
        <taxon>Tetraparma</taxon>
    </lineage>
</organism>
<reference evidence="2 3" key="1">
    <citation type="journal article" date="2023" name="Commun. Biol.">
        <title>Genome analysis of Parmales, the sister group of diatoms, reveals the evolutionary specialization of diatoms from phago-mixotrophs to photoautotrophs.</title>
        <authorList>
            <person name="Ban H."/>
            <person name="Sato S."/>
            <person name="Yoshikawa S."/>
            <person name="Yamada K."/>
            <person name="Nakamura Y."/>
            <person name="Ichinomiya M."/>
            <person name="Sato N."/>
            <person name="Blanc-Mathieu R."/>
            <person name="Endo H."/>
            <person name="Kuwata A."/>
            <person name="Ogata H."/>
        </authorList>
    </citation>
    <scope>NUCLEOTIDE SEQUENCE [LARGE SCALE GENOMIC DNA]</scope>
</reference>
<feature type="chain" id="PRO_5045867434" description="Serine aminopeptidase S33 domain-containing protein" evidence="1">
    <location>
        <begin position="20"/>
        <end position="892"/>
    </location>
</feature>
<dbReference type="InterPro" id="IPR029058">
    <property type="entry name" value="AB_hydrolase_fold"/>
</dbReference>
<keyword evidence="3" id="KW-1185">Reference proteome</keyword>
<dbReference type="Proteomes" id="UP001165060">
    <property type="component" value="Unassembled WGS sequence"/>
</dbReference>